<dbReference type="EMBL" id="GL378330">
    <property type="protein sequence ID" value="EFJ50550.1"/>
    <property type="molecule type" value="Genomic_DNA"/>
</dbReference>
<feature type="compositionally biased region" description="Low complexity" evidence="1">
    <location>
        <begin position="91"/>
        <end position="108"/>
    </location>
</feature>
<dbReference type="KEGG" id="vcn:VOLCADRAFT_88468"/>
<dbReference type="AlphaFoldDB" id="D8TP29"/>
<sequence>MLSHQQLRAHAGGCRWGSEQAGNVARSAVVGRLVVANATRLRAKAEAQDEETVFSVSSGLQLKLSPTSPLTSSPASSIQDQLQPSRELDQLQHSQQQQQQQPAHPLPAGVTPERDREIHNELRGCEDWRDVLDIVADEAACLSVRTAVQALTRLNTLTRGSPGARRELVEHQAFQTLKEVLYSQVSLMNNVQLSNSLYAFAQLQVVLPELLCEGYTAAAVARVDSFYPRDIATLLAAAAAMRWSPPRQLLDAMGFRAMGFLSGQEFDARSIPTLLHSMALLGYKNPLLAQAAAQRLAAPGVMASLVPQGVANSMWALGRLDTYHPPAVAAALSAFSSAPLSYKPQEVANLLWALTAFRHHPEANFVLFAKSLLHRSSPPSAEHERNGSGSGFGSGPGQIRAADLATLLYALATFNVSPGVKVMERLEAAAAELVRPEAETAEAAGTAGAGVAAQPGPGSAAVQPPHQQWRRQKARAGFTSSSGNSGGGGIGSSSAISVVELAHMYWGLALLGEVERPLFGLLEGRLAAAWEREGAAIPEPLLRTVFQASRESCGAGWAVTITRSFHPPAHPPETSSLPPPPHSRLSDAASCFQGYLASKLESPRRSPAFPPLALDAMKRAWTGDLEAASNRKGRGRRVDQVARILDILKVTYDKRRPTGDGLALIDIALKAGPERYVALQVIDVGDQCTNSKQLLGQVAMVGQVLEKNGWEVRQRPGGSGVGG</sequence>
<feature type="compositionally biased region" description="Low complexity" evidence="1">
    <location>
        <begin position="441"/>
        <end position="465"/>
    </location>
</feature>
<dbReference type="GO" id="GO:0005759">
    <property type="term" value="C:mitochondrial matrix"/>
    <property type="evidence" value="ECO:0007669"/>
    <property type="project" value="TreeGrafter"/>
</dbReference>
<dbReference type="InterPro" id="IPR058917">
    <property type="entry name" value="RESC6_dom"/>
</dbReference>
<dbReference type="Proteomes" id="UP000001058">
    <property type="component" value="Unassembled WGS sequence"/>
</dbReference>
<dbReference type="GeneID" id="9624126"/>
<dbReference type="GO" id="GO:0035770">
    <property type="term" value="C:ribonucleoprotein granule"/>
    <property type="evidence" value="ECO:0007669"/>
    <property type="project" value="TreeGrafter"/>
</dbReference>
<evidence type="ECO:0000259" key="2">
    <source>
        <dbReference type="Pfam" id="PF26188"/>
    </source>
</evidence>
<dbReference type="GO" id="GO:0044528">
    <property type="term" value="P:regulation of mitochondrial mRNA stability"/>
    <property type="evidence" value="ECO:0007669"/>
    <property type="project" value="TreeGrafter"/>
</dbReference>
<keyword evidence="4" id="KW-1185">Reference proteome</keyword>
<evidence type="ECO:0000313" key="4">
    <source>
        <dbReference type="Proteomes" id="UP000001058"/>
    </source>
</evidence>
<dbReference type="PANTHER" id="PTHR21228:SF40">
    <property type="entry name" value="LD45607P"/>
    <property type="match status" value="1"/>
</dbReference>
<dbReference type="InterPro" id="IPR050870">
    <property type="entry name" value="FAST_kinase"/>
</dbReference>
<dbReference type="GO" id="GO:0009507">
    <property type="term" value="C:chloroplast"/>
    <property type="evidence" value="ECO:0007669"/>
    <property type="project" value="GOC"/>
</dbReference>
<feature type="region of interest" description="Disordered" evidence="1">
    <location>
        <begin position="564"/>
        <end position="584"/>
    </location>
</feature>
<feature type="compositionally biased region" description="Low complexity" evidence="1">
    <location>
        <begin position="64"/>
        <end position="77"/>
    </location>
</feature>
<dbReference type="InParanoid" id="D8TP29"/>
<feature type="domain" description="RNA-editing substrate-binding complex 6 protein" evidence="2">
    <location>
        <begin position="184"/>
        <end position="358"/>
    </location>
</feature>
<name>D8TP29_VOLCA</name>
<dbReference type="GO" id="GO:0000963">
    <property type="term" value="P:mitochondrial RNA processing"/>
    <property type="evidence" value="ECO:0007669"/>
    <property type="project" value="TreeGrafter"/>
</dbReference>
<dbReference type="PANTHER" id="PTHR21228">
    <property type="entry name" value="FAST LEU-RICH DOMAIN-CONTAINING"/>
    <property type="match status" value="1"/>
</dbReference>
<dbReference type="RefSeq" id="XP_002948143.1">
    <property type="nucleotide sequence ID" value="XM_002948097.1"/>
</dbReference>
<feature type="region of interest" description="Disordered" evidence="1">
    <location>
        <begin position="63"/>
        <end position="113"/>
    </location>
</feature>
<accession>D8TP29</accession>
<dbReference type="GO" id="GO:0003723">
    <property type="term" value="F:RNA binding"/>
    <property type="evidence" value="ECO:0007669"/>
    <property type="project" value="TreeGrafter"/>
</dbReference>
<evidence type="ECO:0000256" key="1">
    <source>
        <dbReference type="SAM" id="MobiDB-lite"/>
    </source>
</evidence>
<proteinExistence type="predicted"/>
<feature type="region of interest" description="Disordered" evidence="1">
    <location>
        <begin position="440"/>
        <end position="490"/>
    </location>
</feature>
<dbReference type="Pfam" id="PF26188">
    <property type="entry name" value="RESC6"/>
    <property type="match status" value="1"/>
</dbReference>
<dbReference type="GO" id="GO:1901259">
    <property type="term" value="P:chloroplast rRNA processing"/>
    <property type="evidence" value="ECO:0007669"/>
    <property type="project" value="TreeGrafter"/>
</dbReference>
<dbReference type="OrthoDB" id="550159at2759"/>
<gene>
    <name evidence="3" type="ORF">VOLCADRAFT_88468</name>
</gene>
<protein>
    <recommendedName>
        <fullName evidence="2">RNA-editing substrate-binding complex 6 protein domain-containing protein</fullName>
    </recommendedName>
</protein>
<organism evidence="4">
    <name type="scientific">Volvox carteri f. nagariensis</name>
    <dbReference type="NCBI Taxonomy" id="3068"/>
    <lineage>
        <taxon>Eukaryota</taxon>
        <taxon>Viridiplantae</taxon>
        <taxon>Chlorophyta</taxon>
        <taxon>core chlorophytes</taxon>
        <taxon>Chlorophyceae</taxon>
        <taxon>CS clade</taxon>
        <taxon>Chlamydomonadales</taxon>
        <taxon>Volvocaceae</taxon>
        <taxon>Volvox</taxon>
    </lineage>
</organism>
<evidence type="ECO:0000313" key="3">
    <source>
        <dbReference type="EMBL" id="EFJ50550.1"/>
    </source>
</evidence>
<reference evidence="3 4" key="1">
    <citation type="journal article" date="2010" name="Science">
        <title>Genomic analysis of organismal complexity in the multicellular green alga Volvox carteri.</title>
        <authorList>
            <person name="Prochnik S.E."/>
            <person name="Umen J."/>
            <person name="Nedelcu A.M."/>
            <person name="Hallmann A."/>
            <person name="Miller S.M."/>
            <person name="Nishii I."/>
            <person name="Ferris P."/>
            <person name="Kuo A."/>
            <person name="Mitros T."/>
            <person name="Fritz-Laylin L.K."/>
            <person name="Hellsten U."/>
            <person name="Chapman J."/>
            <person name="Simakov O."/>
            <person name="Rensing S.A."/>
            <person name="Terry A."/>
            <person name="Pangilinan J."/>
            <person name="Kapitonov V."/>
            <person name="Jurka J."/>
            <person name="Salamov A."/>
            <person name="Shapiro H."/>
            <person name="Schmutz J."/>
            <person name="Grimwood J."/>
            <person name="Lindquist E."/>
            <person name="Lucas S."/>
            <person name="Grigoriev I.V."/>
            <person name="Schmitt R."/>
            <person name="Kirk D."/>
            <person name="Rokhsar D.S."/>
        </authorList>
    </citation>
    <scope>NUCLEOTIDE SEQUENCE [LARGE SCALE GENOMIC DNA]</scope>
    <source>
        <strain evidence="4">f. Nagariensis / Eve</strain>
    </source>
</reference>